<evidence type="ECO:0000256" key="5">
    <source>
        <dbReference type="ARBA" id="ARBA00023014"/>
    </source>
</evidence>
<dbReference type="GO" id="GO:0051536">
    <property type="term" value="F:iron-sulfur cluster binding"/>
    <property type="evidence" value="ECO:0007669"/>
    <property type="project" value="UniProtKB-KW"/>
</dbReference>
<evidence type="ECO:0000313" key="7">
    <source>
        <dbReference type="EMBL" id="MSS27269.1"/>
    </source>
</evidence>
<proteinExistence type="predicted"/>
<keyword evidence="8" id="KW-1185">Reference proteome</keyword>
<dbReference type="InterPro" id="IPR013785">
    <property type="entry name" value="Aldolase_TIM"/>
</dbReference>
<evidence type="ECO:0000256" key="1">
    <source>
        <dbReference type="ARBA" id="ARBA00001966"/>
    </source>
</evidence>
<reference evidence="7 8" key="1">
    <citation type="submission" date="2019-09" db="EMBL/GenBank/DDBJ databases">
        <title>In-depth cultivation of the pig gut microbiome towards novel bacterial diversity and tailored functional studies.</title>
        <authorList>
            <person name="Wylensek D."/>
            <person name="Hitch T.C.A."/>
            <person name="Clavel T."/>
        </authorList>
    </citation>
    <scope>NUCLEOTIDE SEQUENCE [LARGE SCALE GENOMIC DNA]</scope>
    <source>
        <strain evidence="7 8">PG-178-WT-4</strain>
    </source>
</reference>
<keyword evidence="4" id="KW-0408">Iron</keyword>
<accession>A0A6L5XJK4</accession>
<evidence type="ECO:0000313" key="8">
    <source>
        <dbReference type="Proteomes" id="UP000477488"/>
    </source>
</evidence>
<evidence type="ECO:0000256" key="4">
    <source>
        <dbReference type="ARBA" id="ARBA00023004"/>
    </source>
</evidence>
<dbReference type="InterPro" id="IPR058240">
    <property type="entry name" value="rSAM_sf"/>
</dbReference>
<dbReference type="PANTHER" id="PTHR11228">
    <property type="entry name" value="RADICAL SAM DOMAIN PROTEIN"/>
    <property type="match status" value="1"/>
</dbReference>
<dbReference type="InterPro" id="IPR050377">
    <property type="entry name" value="Radical_SAM_PqqE_MftC-like"/>
</dbReference>
<dbReference type="AlphaFoldDB" id="A0A6L5XJK4"/>
<comment type="caution">
    <text evidence="7">The sequence shown here is derived from an EMBL/GenBank/DDBJ whole genome shotgun (WGS) entry which is preliminary data.</text>
</comment>
<organism evidence="7 8">
    <name type="scientific">Desulfovibrio porci</name>
    <dbReference type="NCBI Taxonomy" id="2605782"/>
    <lineage>
        <taxon>Bacteria</taxon>
        <taxon>Pseudomonadati</taxon>
        <taxon>Thermodesulfobacteriota</taxon>
        <taxon>Desulfovibrionia</taxon>
        <taxon>Desulfovibrionales</taxon>
        <taxon>Desulfovibrionaceae</taxon>
        <taxon>Desulfovibrio</taxon>
    </lineage>
</organism>
<name>A0A6L5XJK4_9BACT</name>
<evidence type="ECO:0000256" key="2">
    <source>
        <dbReference type="ARBA" id="ARBA00022691"/>
    </source>
</evidence>
<keyword evidence="5" id="KW-0411">Iron-sulfur</keyword>
<feature type="domain" description="Radical SAM core" evidence="6">
    <location>
        <begin position="95"/>
        <end position="216"/>
    </location>
</feature>
<dbReference type="Proteomes" id="UP000477488">
    <property type="component" value="Unassembled WGS sequence"/>
</dbReference>
<dbReference type="SUPFAM" id="SSF102114">
    <property type="entry name" value="Radical SAM enzymes"/>
    <property type="match status" value="1"/>
</dbReference>
<dbReference type="Pfam" id="PF04055">
    <property type="entry name" value="Radical_SAM"/>
    <property type="match status" value="1"/>
</dbReference>
<sequence>MNFCSSLVHDINFEPTAVQPCCDVHGVEVPRFPFIGGRLDMAAYAAHIEKSFQRLQASEDKLCRNCPELKEIADNNAGNIRILFRTVSINMHRHLCNCKCVYCNLWRGKGKGYPIMPVLQSLHEQHALHPRCLFSWGGGEPSILHDFDEASLWIREHGWWQYVHTSCLRFSPAIATLLHEGLGGINVSLDSGTPSTYEWVKGLNGFAKVCENLERYMSGALIPDDVHLKYIIFELNNSPAEIKAFLAFCAQLGISNVQYSLNFQELNGAGPSLKTLLGAAFFQFLATEMNMKCAPSFIPPKWQQAIDELRVEHFPA</sequence>
<dbReference type="CDD" id="cd01335">
    <property type="entry name" value="Radical_SAM"/>
    <property type="match status" value="1"/>
</dbReference>
<keyword evidence="3" id="KW-0479">Metal-binding</keyword>
<dbReference type="EMBL" id="VUMH01000003">
    <property type="protein sequence ID" value="MSS27269.1"/>
    <property type="molecule type" value="Genomic_DNA"/>
</dbReference>
<dbReference type="SFLD" id="SFLDS00029">
    <property type="entry name" value="Radical_SAM"/>
    <property type="match status" value="1"/>
</dbReference>
<evidence type="ECO:0000259" key="6">
    <source>
        <dbReference type="Pfam" id="PF04055"/>
    </source>
</evidence>
<keyword evidence="2" id="KW-0949">S-adenosyl-L-methionine</keyword>
<comment type="cofactor">
    <cofactor evidence="1">
        <name>[4Fe-4S] cluster</name>
        <dbReference type="ChEBI" id="CHEBI:49883"/>
    </cofactor>
</comment>
<dbReference type="GO" id="GO:0003824">
    <property type="term" value="F:catalytic activity"/>
    <property type="evidence" value="ECO:0007669"/>
    <property type="project" value="InterPro"/>
</dbReference>
<dbReference type="Gene3D" id="3.20.20.70">
    <property type="entry name" value="Aldolase class I"/>
    <property type="match status" value="1"/>
</dbReference>
<protein>
    <submittedName>
        <fullName evidence="7">Radical SAM protein</fullName>
    </submittedName>
</protein>
<dbReference type="GO" id="GO:0046872">
    <property type="term" value="F:metal ion binding"/>
    <property type="evidence" value="ECO:0007669"/>
    <property type="project" value="UniProtKB-KW"/>
</dbReference>
<gene>
    <name evidence="7" type="ORF">FYJ44_04235</name>
</gene>
<dbReference type="PANTHER" id="PTHR11228:SF7">
    <property type="entry name" value="PQQA PEPTIDE CYCLASE"/>
    <property type="match status" value="1"/>
</dbReference>
<evidence type="ECO:0000256" key="3">
    <source>
        <dbReference type="ARBA" id="ARBA00022723"/>
    </source>
</evidence>
<dbReference type="InterPro" id="IPR007197">
    <property type="entry name" value="rSAM"/>
</dbReference>